<dbReference type="Proteomes" id="UP000578112">
    <property type="component" value="Unassembled WGS sequence"/>
</dbReference>
<accession>A0A7W7HWK9</accession>
<dbReference type="RefSeq" id="WP_239087725.1">
    <property type="nucleotide sequence ID" value="NZ_BOMK01000057.1"/>
</dbReference>
<proteinExistence type="predicted"/>
<evidence type="ECO:0000313" key="1">
    <source>
        <dbReference type="EMBL" id="MBB4762075.1"/>
    </source>
</evidence>
<evidence type="ECO:0000313" key="2">
    <source>
        <dbReference type="Proteomes" id="UP000578112"/>
    </source>
</evidence>
<gene>
    <name evidence="1" type="ORF">BJ971_002631</name>
</gene>
<dbReference type="EMBL" id="JACHNH010000001">
    <property type="protein sequence ID" value="MBB4762075.1"/>
    <property type="molecule type" value="Genomic_DNA"/>
</dbReference>
<dbReference type="AlphaFoldDB" id="A0A7W7HWK9"/>
<name>A0A7W7HWK9_9ACTN</name>
<sequence length="152" mass="16441">MNFTVRPPACSFAARTGAPRASRHPRRCERATVARTPAPPVHDMSVPELTALACGNHPHRGRAVLELIGRARTDDAATDALGELSRLPSLREDRMFHLVSLAWAAIIGLLAAATERSWATAHAAFADLDFDDRLALLTYLESTTEVAGGTWT</sequence>
<organism evidence="1 2">
    <name type="scientific">Actinoplanes digitatis</name>
    <dbReference type="NCBI Taxonomy" id="1868"/>
    <lineage>
        <taxon>Bacteria</taxon>
        <taxon>Bacillati</taxon>
        <taxon>Actinomycetota</taxon>
        <taxon>Actinomycetes</taxon>
        <taxon>Micromonosporales</taxon>
        <taxon>Micromonosporaceae</taxon>
        <taxon>Actinoplanes</taxon>
    </lineage>
</organism>
<protein>
    <submittedName>
        <fullName evidence="1">Uncharacterized protein</fullName>
    </submittedName>
</protein>
<keyword evidence="2" id="KW-1185">Reference proteome</keyword>
<reference evidence="1 2" key="1">
    <citation type="submission" date="2020-08" db="EMBL/GenBank/DDBJ databases">
        <title>Sequencing the genomes of 1000 actinobacteria strains.</title>
        <authorList>
            <person name="Klenk H.-P."/>
        </authorList>
    </citation>
    <scope>NUCLEOTIDE SEQUENCE [LARGE SCALE GENOMIC DNA]</scope>
    <source>
        <strain evidence="1 2">DSM 43149</strain>
    </source>
</reference>
<comment type="caution">
    <text evidence="1">The sequence shown here is derived from an EMBL/GenBank/DDBJ whole genome shotgun (WGS) entry which is preliminary data.</text>
</comment>